<accession>A0A0E0BIN9</accession>
<organism evidence="2">
    <name type="scientific">Oryza glumipatula</name>
    <dbReference type="NCBI Taxonomy" id="40148"/>
    <lineage>
        <taxon>Eukaryota</taxon>
        <taxon>Viridiplantae</taxon>
        <taxon>Streptophyta</taxon>
        <taxon>Embryophyta</taxon>
        <taxon>Tracheophyta</taxon>
        <taxon>Spermatophyta</taxon>
        <taxon>Magnoliopsida</taxon>
        <taxon>Liliopsida</taxon>
        <taxon>Poales</taxon>
        <taxon>Poaceae</taxon>
        <taxon>BOP clade</taxon>
        <taxon>Oryzoideae</taxon>
        <taxon>Oryzeae</taxon>
        <taxon>Oryzinae</taxon>
        <taxon>Oryza</taxon>
    </lineage>
</organism>
<dbReference type="Gramene" id="OGLUM11G11890.1">
    <property type="protein sequence ID" value="OGLUM11G11890.1"/>
    <property type="gene ID" value="OGLUM11G11890"/>
</dbReference>
<dbReference type="EnsemblPlants" id="OGLUM11G11890.1">
    <property type="protein sequence ID" value="OGLUM11G11890.1"/>
    <property type="gene ID" value="OGLUM11G11890"/>
</dbReference>
<reference evidence="2" key="1">
    <citation type="submission" date="2015-04" db="UniProtKB">
        <authorList>
            <consortium name="EnsemblPlants"/>
        </authorList>
    </citation>
    <scope>IDENTIFICATION</scope>
</reference>
<dbReference type="PROSITE" id="PS51257">
    <property type="entry name" value="PROKAR_LIPOPROTEIN"/>
    <property type="match status" value="1"/>
</dbReference>
<sequence>MDFSERRWCRADDLGDRAFFVAPFYFGASCLAGGKYGIQKNCVYSYSICYERNAVLEWFTDPL</sequence>
<evidence type="ECO:0000313" key="2">
    <source>
        <dbReference type="EnsemblPlants" id="OGLUM11G11890.1"/>
    </source>
</evidence>
<protein>
    <recommendedName>
        <fullName evidence="1">KIB1-4 beta-propeller domain-containing protein</fullName>
    </recommendedName>
</protein>
<dbReference type="InterPro" id="IPR005174">
    <property type="entry name" value="KIB1-4_b-propeller"/>
</dbReference>
<feature type="domain" description="KIB1-4 beta-propeller" evidence="1">
    <location>
        <begin position="1"/>
        <end position="46"/>
    </location>
</feature>
<proteinExistence type="predicted"/>
<dbReference type="AlphaFoldDB" id="A0A0E0BIN9"/>
<keyword evidence="3" id="KW-1185">Reference proteome</keyword>
<evidence type="ECO:0000313" key="3">
    <source>
        <dbReference type="Proteomes" id="UP000026961"/>
    </source>
</evidence>
<dbReference type="HOGENOM" id="CLU_2889458_0_0_1"/>
<dbReference type="Proteomes" id="UP000026961">
    <property type="component" value="Chromosome 11"/>
</dbReference>
<reference evidence="2" key="2">
    <citation type="submission" date="2018-05" db="EMBL/GenBank/DDBJ databases">
        <title>OgluRS3 (Oryza glumaepatula Reference Sequence Version 3).</title>
        <authorList>
            <person name="Zhang J."/>
            <person name="Kudrna D."/>
            <person name="Lee S."/>
            <person name="Talag J."/>
            <person name="Welchert J."/>
            <person name="Wing R.A."/>
        </authorList>
    </citation>
    <scope>NUCLEOTIDE SEQUENCE [LARGE SCALE GENOMIC DNA]</scope>
</reference>
<evidence type="ECO:0000259" key="1">
    <source>
        <dbReference type="Pfam" id="PF03478"/>
    </source>
</evidence>
<name>A0A0E0BIN9_9ORYZ</name>
<dbReference type="Pfam" id="PF03478">
    <property type="entry name" value="Beta-prop_KIB1-4"/>
    <property type="match status" value="1"/>
</dbReference>